<protein>
    <recommendedName>
        <fullName evidence="5">Histidinol dehydrogenase</fullName>
        <shortName evidence="5">HDH</shortName>
        <ecNumber evidence="5">1.1.1.23</ecNumber>
    </recommendedName>
</protein>
<feature type="binding site" evidence="5 9">
    <location>
        <position position="409"/>
    </location>
    <ligand>
        <name>substrate</name>
    </ligand>
</feature>
<dbReference type="Pfam" id="PF00815">
    <property type="entry name" value="Histidinol_dh"/>
    <property type="match status" value="1"/>
</dbReference>
<feature type="binding site" evidence="5 8">
    <location>
        <position position="185"/>
    </location>
    <ligand>
        <name>NAD(+)</name>
        <dbReference type="ChEBI" id="CHEBI:57540"/>
    </ligand>
</feature>
<dbReference type="GO" id="GO:0005829">
    <property type="term" value="C:cytosol"/>
    <property type="evidence" value="ECO:0007669"/>
    <property type="project" value="TreeGrafter"/>
</dbReference>
<feature type="binding site" evidence="5 8">
    <location>
        <position position="124"/>
    </location>
    <ligand>
        <name>NAD(+)</name>
        <dbReference type="ChEBI" id="CHEBI:57540"/>
    </ligand>
</feature>
<comment type="similarity">
    <text evidence="1 5 6 11">Belongs to the histidinol dehydrogenase family.</text>
</comment>
<feature type="binding site" evidence="5 10">
    <location>
        <position position="253"/>
    </location>
    <ligand>
        <name>Zn(2+)</name>
        <dbReference type="ChEBI" id="CHEBI:29105"/>
    </ligand>
</feature>
<evidence type="ECO:0000256" key="10">
    <source>
        <dbReference type="PIRSR" id="PIRSR000099-4"/>
    </source>
</evidence>
<reference evidence="12" key="1">
    <citation type="journal article" date="2021" name="PeerJ">
        <title>Extensive microbial diversity within the chicken gut microbiome revealed by metagenomics and culture.</title>
        <authorList>
            <person name="Gilroy R."/>
            <person name="Ravi A."/>
            <person name="Getino M."/>
            <person name="Pursley I."/>
            <person name="Horton D.L."/>
            <person name="Alikhan N.F."/>
            <person name="Baker D."/>
            <person name="Gharbi K."/>
            <person name="Hall N."/>
            <person name="Watson M."/>
            <person name="Adriaenssens E.M."/>
            <person name="Foster-Nyarko E."/>
            <person name="Jarju S."/>
            <person name="Secka A."/>
            <person name="Antonio M."/>
            <person name="Oren A."/>
            <person name="Chaudhuri R.R."/>
            <person name="La Ragione R."/>
            <person name="Hildebrand F."/>
            <person name="Pallen M.J."/>
        </authorList>
    </citation>
    <scope>NUCLEOTIDE SEQUENCE</scope>
    <source>
        <strain evidence="12">ChiW4-1371</strain>
    </source>
</reference>
<accession>A0A9D2KDL8</accession>
<feature type="binding site" evidence="5 9">
    <location>
        <position position="231"/>
    </location>
    <ligand>
        <name>substrate</name>
    </ligand>
</feature>
<reference evidence="12" key="2">
    <citation type="submission" date="2021-04" db="EMBL/GenBank/DDBJ databases">
        <authorList>
            <person name="Gilroy R."/>
        </authorList>
    </citation>
    <scope>NUCLEOTIDE SEQUENCE</scope>
    <source>
        <strain evidence="12">ChiW4-1371</strain>
    </source>
</reference>
<dbReference type="FunFam" id="3.40.50.1980:FF:000026">
    <property type="entry name" value="Histidinol dehydrogenase"/>
    <property type="match status" value="1"/>
</dbReference>
<feature type="binding site" evidence="5 8">
    <location>
        <position position="208"/>
    </location>
    <ligand>
        <name>NAD(+)</name>
        <dbReference type="ChEBI" id="CHEBI:57540"/>
    </ligand>
</feature>
<dbReference type="EC" id="1.1.1.23" evidence="5"/>
<dbReference type="InterPro" id="IPR016161">
    <property type="entry name" value="Ald_DH/histidinol_DH"/>
</dbReference>
<dbReference type="GO" id="GO:0008270">
    <property type="term" value="F:zinc ion binding"/>
    <property type="evidence" value="ECO:0007669"/>
    <property type="project" value="UniProtKB-UniRule"/>
</dbReference>
<dbReference type="Proteomes" id="UP000824176">
    <property type="component" value="Unassembled WGS sequence"/>
</dbReference>
<evidence type="ECO:0000256" key="5">
    <source>
        <dbReference type="HAMAP-Rule" id="MF_01024"/>
    </source>
</evidence>
<keyword evidence="5" id="KW-0368">Histidine biosynthesis</keyword>
<dbReference type="PROSITE" id="PS00611">
    <property type="entry name" value="HISOL_DEHYDROGENASE"/>
    <property type="match status" value="1"/>
</dbReference>
<sequence length="424" mass="46053">MIINKNDKKLEEIKNRGAVLEGGYLQTASEIISNVRQNGDKALFEYTKKFDKFDINKDNIKVSRAEIEQAYKNTSKELTESIKRAYENILAFHKLQMEKTWLIETEHGAMLGQKITPLDSAGIYVPGGKAAYFSSVLMNAVPAVAAGVKHISMVSPAVNGQINSAVLVAADICGIKDIYKVGGAQAVAALAYGTESVKKVDKITGPGNIYVAMAKKLVFGAVDIDMIAGPSEVLIIADNKADAKCVASDMLAQCEHDELASAVTIVWNRELAEKIEKEVYAQLEVLPKKHIAEVSIEKHSAIILADNLDEACEIANNIAPEHLELYIEDALSHIGKIRHAGAIFVGGNSPEAAGDYYAGPNHVLPTGGSARFFSPLGTYDFFKRSSIIYYNKEALKAGSKDIIIMAENENLQGHANSIKVRVDK</sequence>
<keyword evidence="2 5" id="KW-0479">Metal-binding</keyword>
<evidence type="ECO:0000313" key="13">
    <source>
        <dbReference type="Proteomes" id="UP000824176"/>
    </source>
</evidence>
<comment type="function">
    <text evidence="5">Catalyzes the sequential NAD-dependent oxidations of L-histidinol to L-histidinaldehyde and then to L-histidine.</text>
</comment>
<feature type="binding site" evidence="5 9">
    <location>
        <position position="256"/>
    </location>
    <ligand>
        <name>substrate</name>
    </ligand>
</feature>
<dbReference type="PANTHER" id="PTHR21256">
    <property type="entry name" value="HISTIDINOL DEHYDROGENASE HDH"/>
    <property type="match status" value="1"/>
</dbReference>
<dbReference type="GO" id="GO:0004399">
    <property type="term" value="F:histidinol dehydrogenase activity"/>
    <property type="evidence" value="ECO:0007669"/>
    <property type="project" value="UniProtKB-UniRule"/>
</dbReference>
<feature type="binding site" evidence="5 10">
    <location>
        <position position="414"/>
    </location>
    <ligand>
        <name>Zn(2+)</name>
        <dbReference type="ChEBI" id="CHEBI:29105"/>
    </ligand>
</feature>
<evidence type="ECO:0000256" key="8">
    <source>
        <dbReference type="PIRSR" id="PIRSR000099-2"/>
    </source>
</evidence>
<dbReference type="PANTHER" id="PTHR21256:SF2">
    <property type="entry name" value="HISTIDINE BIOSYNTHESIS TRIFUNCTIONAL PROTEIN"/>
    <property type="match status" value="1"/>
</dbReference>
<keyword evidence="5 8" id="KW-0520">NAD</keyword>
<dbReference type="GO" id="GO:0051287">
    <property type="term" value="F:NAD binding"/>
    <property type="evidence" value="ECO:0007669"/>
    <property type="project" value="InterPro"/>
</dbReference>
<dbReference type="EMBL" id="DXAQ01000141">
    <property type="protein sequence ID" value="HIZ90173.1"/>
    <property type="molecule type" value="Genomic_DNA"/>
</dbReference>
<dbReference type="GO" id="GO:0000105">
    <property type="term" value="P:L-histidine biosynthetic process"/>
    <property type="evidence" value="ECO:0007669"/>
    <property type="project" value="UniProtKB-UniRule"/>
</dbReference>
<feature type="active site" description="Proton acceptor" evidence="5 7">
    <location>
        <position position="322"/>
    </location>
</feature>
<dbReference type="AlphaFoldDB" id="A0A9D2KDL8"/>
<dbReference type="PIRSF" id="PIRSF000099">
    <property type="entry name" value="Histidinol_dh"/>
    <property type="match status" value="1"/>
</dbReference>
<keyword evidence="3 5" id="KW-0862">Zinc</keyword>
<dbReference type="InterPro" id="IPR012131">
    <property type="entry name" value="Hstdl_DH"/>
</dbReference>
<organism evidence="12 13">
    <name type="scientific">Candidatus Mucispirillum faecigallinarum</name>
    <dbReference type="NCBI Taxonomy" id="2838699"/>
    <lineage>
        <taxon>Bacteria</taxon>
        <taxon>Pseudomonadati</taxon>
        <taxon>Deferribacterota</taxon>
        <taxon>Deferribacteres</taxon>
        <taxon>Deferribacterales</taxon>
        <taxon>Mucispirillaceae</taxon>
        <taxon>Mucispirillum</taxon>
    </lineage>
</organism>
<evidence type="ECO:0000256" key="4">
    <source>
        <dbReference type="ARBA" id="ARBA00023002"/>
    </source>
</evidence>
<proteinExistence type="inferred from homology"/>
<feature type="binding site" evidence="5 10">
    <location>
        <position position="355"/>
    </location>
    <ligand>
        <name>Zn(2+)</name>
        <dbReference type="ChEBI" id="CHEBI:29105"/>
    </ligand>
</feature>
<dbReference type="InterPro" id="IPR001692">
    <property type="entry name" value="Histidinol_DH_CS"/>
</dbReference>
<comment type="catalytic activity">
    <reaction evidence="5">
        <text>L-histidinol + 2 NAD(+) + H2O = L-histidine + 2 NADH + 3 H(+)</text>
        <dbReference type="Rhea" id="RHEA:20641"/>
        <dbReference type="ChEBI" id="CHEBI:15377"/>
        <dbReference type="ChEBI" id="CHEBI:15378"/>
        <dbReference type="ChEBI" id="CHEBI:57540"/>
        <dbReference type="ChEBI" id="CHEBI:57595"/>
        <dbReference type="ChEBI" id="CHEBI:57699"/>
        <dbReference type="ChEBI" id="CHEBI:57945"/>
        <dbReference type="EC" id="1.1.1.23"/>
    </reaction>
</comment>
<feature type="binding site" evidence="5 10">
    <location>
        <position position="256"/>
    </location>
    <ligand>
        <name>Zn(2+)</name>
        <dbReference type="ChEBI" id="CHEBI:29105"/>
    </ligand>
</feature>
<dbReference type="FunFam" id="3.40.50.1980:FF:000001">
    <property type="entry name" value="Histidinol dehydrogenase"/>
    <property type="match status" value="1"/>
</dbReference>
<comment type="caution">
    <text evidence="12">The sequence shown here is derived from an EMBL/GenBank/DDBJ whole genome shotgun (WGS) entry which is preliminary data.</text>
</comment>
<dbReference type="SUPFAM" id="SSF53720">
    <property type="entry name" value="ALDH-like"/>
    <property type="match status" value="1"/>
</dbReference>
<dbReference type="CDD" id="cd06572">
    <property type="entry name" value="Histidinol_dh"/>
    <property type="match status" value="1"/>
</dbReference>
<dbReference type="Gene3D" id="1.20.5.1300">
    <property type="match status" value="1"/>
</dbReference>
<evidence type="ECO:0000256" key="11">
    <source>
        <dbReference type="RuleBase" id="RU004175"/>
    </source>
</evidence>
<gene>
    <name evidence="5 12" type="primary">hisD</name>
    <name evidence="12" type="ORF">H9804_09510</name>
</gene>
<evidence type="ECO:0000256" key="7">
    <source>
        <dbReference type="PIRSR" id="PIRSR000099-1"/>
    </source>
</evidence>
<dbReference type="NCBIfam" id="TIGR00069">
    <property type="entry name" value="hisD"/>
    <property type="match status" value="1"/>
</dbReference>
<feature type="binding site" evidence="5 9">
    <location>
        <position position="355"/>
    </location>
    <ligand>
        <name>substrate</name>
    </ligand>
</feature>
<keyword evidence="5" id="KW-0028">Amino-acid biosynthesis</keyword>
<evidence type="ECO:0000256" key="2">
    <source>
        <dbReference type="ARBA" id="ARBA00022723"/>
    </source>
</evidence>
<evidence type="ECO:0000256" key="9">
    <source>
        <dbReference type="PIRSR" id="PIRSR000099-3"/>
    </source>
</evidence>
<dbReference type="Gene3D" id="3.40.50.1980">
    <property type="entry name" value="Nitrogenase molybdenum iron protein domain"/>
    <property type="match status" value="2"/>
</dbReference>
<dbReference type="PRINTS" id="PR00083">
    <property type="entry name" value="HOLDHDRGNASE"/>
</dbReference>
<comment type="pathway">
    <text evidence="5">Amino-acid biosynthesis; L-histidine biosynthesis; L-histidine from 5-phospho-alpha-D-ribose 1-diphosphate: step 9/9.</text>
</comment>
<comment type="cofactor">
    <cofactor evidence="5 10">
        <name>Zn(2+)</name>
        <dbReference type="ChEBI" id="CHEBI:29105"/>
    </cofactor>
    <text evidence="5 10">Binds 1 zinc ion per subunit.</text>
</comment>
<feature type="active site" description="Proton acceptor" evidence="5 7">
    <location>
        <position position="321"/>
    </location>
</feature>
<dbReference type="InterPro" id="IPR022695">
    <property type="entry name" value="Histidinol_DH_monofunct"/>
</dbReference>
<evidence type="ECO:0000256" key="6">
    <source>
        <dbReference type="PIRNR" id="PIRNR000099"/>
    </source>
</evidence>
<feature type="binding site" evidence="5 9">
    <location>
        <position position="414"/>
    </location>
    <ligand>
        <name>substrate</name>
    </ligand>
</feature>
<feature type="binding site" evidence="5 9">
    <location>
        <position position="253"/>
    </location>
    <ligand>
        <name>substrate</name>
    </ligand>
</feature>
<evidence type="ECO:0000256" key="3">
    <source>
        <dbReference type="ARBA" id="ARBA00022833"/>
    </source>
</evidence>
<evidence type="ECO:0000313" key="12">
    <source>
        <dbReference type="EMBL" id="HIZ90173.1"/>
    </source>
</evidence>
<feature type="binding site" evidence="5 9">
    <location>
        <position position="322"/>
    </location>
    <ligand>
        <name>substrate</name>
    </ligand>
</feature>
<keyword evidence="4 5" id="KW-0560">Oxidoreductase</keyword>
<evidence type="ECO:0000256" key="1">
    <source>
        <dbReference type="ARBA" id="ARBA00010178"/>
    </source>
</evidence>
<name>A0A9D2KDL8_9BACT</name>
<dbReference type="HAMAP" id="MF_01024">
    <property type="entry name" value="HisD"/>
    <property type="match status" value="1"/>
</dbReference>